<dbReference type="Proteomes" id="UP000092993">
    <property type="component" value="Unassembled WGS sequence"/>
</dbReference>
<dbReference type="OrthoDB" id="3238562at2759"/>
<evidence type="ECO:0000313" key="2">
    <source>
        <dbReference type="Proteomes" id="UP000092993"/>
    </source>
</evidence>
<dbReference type="InterPro" id="IPR015943">
    <property type="entry name" value="WD40/YVTN_repeat-like_dom_sf"/>
</dbReference>
<sequence length="375" mass="41936">MVGCQNGSLFQVDGFSLISSEKHEIHIEAHGTVYCLNYDITTMCLALGIGQEVHITHEHARHHFVTAMKIPSPPKLDDVVSDVDQGQRAVKLHFSNSGKNLIVSYSSHGIVCWNIEARLQLWTIVPPRATPYIGSSALSPDGRNIIVYNLVDGVHSYVVGSFKKQTPTHHYKLDVLPRRNKALQVAYLHDGRAIVCGTTTGNICIWDSASKEYFQLLGHNDDMVLAIDASILLYCDGSGRKGSIDLCEHMASQELDLHRDDNLGDVVVGALNAVSQDNARRGVVTILIAAAFIAIESDSLFAWFVLHHYPTVSDNTEIYQLRRLWFTSKFLASELLLIAVRVGHEMADVHGHVRDWILERIRLELRQFLEIPELQ</sequence>
<evidence type="ECO:0000313" key="1">
    <source>
        <dbReference type="EMBL" id="OBZ73043.1"/>
    </source>
</evidence>
<name>A0A1C7M806_GRIFR</name>
<dbReference type="EMBL" id="LUGG01000007">
    <property type="protein sequence ID" value="OBZ73043.1"/>
    <property type="molecule type" value="Genomic_DNA"/>
</dbReference>
<organism evidence="1 2">
    <name type="scientific">Grifola frondosa</name>
    <name type="common">Maitake</name>
    <name type="synonym">Polyporus frondosus</name>
    <dbReference type="NCBI Taxonomy" id="5627"/>
    <lineage>
        <taxon>Eukaryota</taxon>
        <taxon>Fungi</taxon>
        <taxon>Dikarya</taxon>
        <taxon>Basidiomycota</taxon>
        <taxon>Agaricomycotina</taxon>
        <taxon>Agaricomycetes</taxon>
        <taxon>Polyporales</taxon>
        <taxon>Grifolaceae</taxon>
        <taxon>Grifola</taxon>
    </lineage>
</organism>
<proteinExistence type="predicted"/>
<protein>
    <submittedName>
        <fullName evidence="1">Uncharacterized protein</fullName>
    </submittedName>
</protein>
<keyword evidence="2" id="KW-1185">Reference proteome</keyword>
<dbReference type="SUPFAM" id="SSF101908">
    <property type="entry name" value="Putative isomerase YbhE"/>
    <property type="match status" value="1"/>
</dbReference>
<gene>
    <name evidence="1" type="ORF">A0H81_07120</name>
</gene>
<reference evidence="1 2" key="1">
    <citation type="submission" date="2016-03" db="EMBL/GenBank/DDBJ databases">
        <title>Whole genome sequencing of Grifola frondosa 9006-11.</title>
        <authorList>
            <person name="Min B."/>
            <person name="Park H."/>
            <person name="Kim J.-G."/>
            <person name="Cho H."/>
            <person name="Oh Y.-L."/>
            <person name="Kong W.-S."/>
            <person name="Choi I.-G."/>
        </authorList>
    </citation>
    <scope>NUCLEOTIDE SEQUENCE [LARGE SCALE GENOMIC DNA]</scope>
    <source>
        <strain evidence="1 2">9006-11</strain>
    </source>
</reference>
<accession>A0A1C7M806</accession>
<comment type="caution">
    <text evidence="1">The sequence shown here is derived from an EMBL/GenBank/DDBJ whole genome shotgun (WGS) entry which is preliminary data.</text>
</comment>
<dbReference type="AlphaFoldDB" id="A0A1C7M806"/>
<dbReference type="Gene3D" id="2.130.10.10">
    <property type="entry name" value="YVTN repeat-like/Quinoprotein amine dehydrogenase"/>
    <property type="match status" value="1"/>
</dbReference>